<dbReference type="STRING" id="1484053.SAMN05444274_101493"/>
<keyword evidence="1" id="KW-1133">Transmembrane helix</keyword>
<dbReference type="RefSeq" id="WP_072998576.1">
    <property type="nucleotide sequence ID" value="NZ_FQUM01000001.1"/>
</dbReference>
<organism evidence="2 3">
    <name type="scientific">Mariniphaga anaerophila</name>
    <dbReference type="NCBI Taxonomy" id="1484053"/>
    <lineage>
        <taxon>Bacteria</taxon>
        <taxon>Pseudomonadati</taxon>
        <taxon>Bacteroidota</taxon>
        <taxon>Bacteroidia</taxon>
        <taxon>Marinilabiliales</taxon>
        <taxon>Prolixibacteraceae</taxon>
        <taxon>Mariniphaga</taxon>
    </lineage>
</organism>
<name>A0A1M4TWC6_9BACT</name>
<proteinExistence type="predicted"/>
<feature type="transmembrane region" description="Helical" evidence="1">
    <location>
        <begin position="55"/>
        <end position="77"/>
    </location>
</feature>
<protein>
    <submittedName>
        <fullName evidence="2">Uncharacterized protein</fullName>
    </submittedName>
</protein>
<feature type="transmembrane region" description="Helical" evidence="1">
    <location>
        <begin position="21"/>
        <end position="49"/>
    </location>
</feature>
<keyword evidence="1" id="KW-0472">Membrane</keyword>
<dbReference type="Proteomes" id="UP000184164">
    <property type="component" value="Unassembled WGS sequence"/>
</dbReference>
<evidence type="ECO:0000313" key="2">
    <source>
        <dbReference type="EMBL" id="SHE48733.1"/>
    </source>
</evidence>
<reference evidence="2 3" key="1">
    <citation type="submission" date="2016-11" db="EMBL/GenBank/DDBJ databases">
        <authorList>
            <person name="Jaros S."/>
            <person name="Januszkiewicz K."/>
            <person name="Wedrychowicz H."/>
        </authorList>
    </citation>
    <scope>NUCLEOTIDE SEQUENCE [LARGE SCALE GENOMIC DNA]</scope>
    <source>
        <strain evidence="2 3">DSM 26910</strain>
    </source>
</reference>
<dbReference type="EMBL" id="FQUM01000001">
    <property type="protein sequence ID" value="SHE48733.1"/>
    <property type="molecule type" value="Genomic_DNA"/>
</dbReference>
<dbReference type="OrthoDB" id="997794at2"/>
<accession>A0A1M4TWC6</accession>
<keyword evidence="1" id="KW-0812">Transmembrane</keyword>
<dbReference type="AlphaFoldDB" id="A0A1M4TWC6"/>
<gene>
    <name evidence="2" type="ORF">SAMN05444274_101493</name>
</gene>
<sequence length="78" mass="8973">MRSTVKNRKQRSTYLPTNIKLVVKIALLALGFYVWRTDFIWVLLGLYLGWAVIKQLLSCLVSLVVLIIILALLILLIF</sequence>
<keyword evidence="3" id="KW-1185">Reference proteome</keyword>
<evidence type="ECO:0000256" key="1">
    <source>
        <dbReference type="SAM" id="Phobius"/>
    </source>
</evidence>
<evidence type="ECO:0000313" key="3">
    <source>
        <dbReference type="Proteomes" id="UP000184164"/>
    </source>
</evidence>